<name>A0ABN1GMV1_9HYPH</name>
<sequence>MADENGQVAAPTTAPTATVVADQGSNSGNADWVAGLQVEDNRTLVEAKQWKSADDAIRSYRELETDANKALKVPEADAPAEEWNAFYGKLGRPESADKYELKLNTETVPEGFPYDEKSAIEFRTWAHEAGLTPAQAQTLHDKFVGYQAGSFTASREALAKAEGDTHREIVMQWGDPDTDGYKQNLEYTSRAIGQLGLKDELTRLGALSADGAVLSPKIAFALSKVGKEMYGEDTTVLNAGGTVSNPFSAEHENLTQQGQLIRSDPSKAKSLIRAAGGNPADYGL</sequence>
<evidence type="ECO:0000256" key="1">
    <source>
        <dbReference type="SAM" id="MobiDB-lite"/>
    </source>
</evidence>
<comment type="caution">
    <text evidence="2">The sequence shown here is derived from an EMBL/GenBank/DDBJ whole genome shotgun (WGS) entry which is preliminary data.</text>
</comment>
<feature type="region of interest" description="Disordered" evidence="1">
    <location>
        <begin position="1"/>
        <end position="27"/>
    </location>
</feature>
<gene>
    <name evidence="2" type="ORF">GCM10008943_32430</name>
</gene>
<evidence type="ECO:0000313" key="3">
    <source>
        <dbReference type="Proteomes" id="UP001424441"/>
    </source>
</evidence>
<proteinExistence type="predicted"/>
<keyword evidence="3" id="KW-1185">Reference proteome</keyword>
<organism evidence="2 3">
    <name type="scientific">Paenochrobactrum glaciei</name>
    <dbReference type="NCBI Taxonomy" id="486407"/>
    <lineage>
        <taxon>Bacteria</taxon>
        <taxon>Pseudomonadati</taxon>
        <taxon>Pseudomonadota</taxon>
        <taxon>Alphaproteobacteria</taxon>
        <taxon>Hyphomicrobiales</taxon>
        <taxon>Brucellaceae</taxon>
        <taxon>Paenochrobactrum</taxon>
    </lineage>
</organism>
<evidence type="ECO:0000313" key="2">
    <source>
        <dbReference type="EMBL" id="GAA0614813.1"/>
    </source>
</evidence>
<dbReference type="Proteomes" id="UP001424441">
    <property type="component" value="Unassembled WGS sequence"/>
</dbReference>
<dbReference type="EMBL" id="BAAADE010000014">
    <property type="protein sequence ID" value="GAA0614813.1"/>
    <property type="molecule type" value="Genomic_DNA"/>
</dbReference>
<dbReference type="RefSeq" id="WP_343808090.1">
    <property type="nucleotide sequence ID" value="NZ_BAAADE010000014.1"/>
</dbReference>
<accession>A0ABN1GMV1</accession>
<protein>
    <submittedName>
        <fullName evidence="2">Uncharacterized protein</fullName>
    </submittedName>
</protein>
<feature type="compositionally biased region" description="Low complexity" evidence="1">
    <location>
        <begin position="8"/>
        <end position="21"/>
    </location>
</feature>
<reference evidence="2 3" key="1">
    <citation type="journal article" date="2019" name="Int. J. Syst. Evol. Microbiol.">
        <title>The Global Catalogue of Microorganisms (GCM) 10K type strain sequencing project: providing services to taxonomists for standard genome sequencing and annotation.</title>
        <authorList>
            <consortium name="The Broad Institute Genomics Platform"/>
            <consortium name="The Broad Institute Genome Sequencing Center for Infectious Disease"/>
            <person name="Wu L."/>
            <person name="Ma J."/>
        </authorList>
    </citation>
    <scope>NUCLEOTIDE SEQUENCE [LARGE SCALE GENOMIC DNA]</scope>
    <source>
        <strain evidence="2 3">JCM 15115</strain>
    </source>
</reference>